<dbReference type="Pfam" id="PF17917">
    <property type="entry name" value="RT_RNaseH"/>
    <property type="match status" value="1"/>
</dbReference>
<dbReference type="Pfam" id="PF13456">
    <property type="entry name" value="RVT_3"/>
    <property type="match status" value="1"/>
</dbReference>
<evidence type="ECO:0000313" key="10">
    <source>
        <dbReference type="Proteomes" id="UP001454036"/>
    </source>
</evidence>
<name>A0AAV3Q219_LITER</name>
<keyword evidence="1" id="KW-0808">Transferase</keyword>
<keyword evidence="10" id="KW-1185">Reference proteome</keyword>
<evidence type="ECO:0000256" key="5">
    <source>
        <dbReference type="ARBA" id="ARBA00022801"/>
    </source>
</evidence>
<keyword evidence="6" id="KW-0695">RNA-directed DNA polymerase</keyword>
<feature type="domain" description="RNase H type-1" evidence="7">
    <location>
        <begin position="217"/>
        <end position="280"/>
    </location>
</feature>
<dbReference type="GO" id="GO:0004523">
    <property type="term" value="F:RNA-DNA hybrid ribonuclease activity"/>
    <property type="evidence" value="ECO:0007669"/>
    <property type="project" value="InterPro"/>
</dbReference>
<evidence type="ECO:0000256" key="6">
    <source>
        <dbReference type="ARBA" id="ARBA00022918"/>
    </source>
</evidence>
<dbReference type="InterPro" id="IPR043502">
    <property type="entry name" value="DNA/RNA_pol_sf"/>
</dbReference>
<dbReference type="Proteomes" id="UP001454036">
    <property type="component" value="Unassembled WGS sequence"/>
</dbReference>
<evidence type="ECO:0000256" key="1">
    <source>
        <dbReference type="ARBA" id="ARBA00022679"/>
    </source>
</evidence>
<evidence type="ECO:0000256" key="3">
    <source>
        <dbReference type="ARBA" id="ARBA00022722"/>
    </source>
</evidence>
<protein>
    <recommendedName>
        <fullName evidence="11">Reverse transcriptase RNase H-like domain-containing protein</fullName>
    </recommendedName>
</protein>
<dbReference type="InterPro" id="IPR012337">
    <property type="entry name" value="RNaseH-like_sf"/>
</dbReference>
<dbReference type="Gene3D" id="3.30.420.10">
    <property type="entry name" value="Ribonuclease H-like superfamily/Ribonuclease H"/>
    <property type="match status" value="1"/>
</dbReference>
<keyword evidence="3" id="KW-0540">Nuclease</keyword>
<organism evidence="9 10">
    <name type="scientific">Lithospermum erythrorhizon</name>
    <name type="common">Purple gromwell</name>
    <name type="synonym">Lithospermum officinale var. erythrorhizon</name>
    <dbReference type="NCBI Taxonomy" id="34254"/>
    <lineage>
        <taxon>Eukaryota</taxon>
        <taxon>Viridiplantae</taxon>
        <taxon>Streptophyta</taxon>
        <taxon>Embryophyta</taxon>
        <taxon>Tracheophyta</taxon>
        <taxon>Spermatophyta</taxon>
        <taxon>Magnoliopsida</taxon>
        <taxon>eudicotyledons</taxon>
        <taxon>Gunneridae</taxon>
        <taxon>Pentapetalae</taxon>
        <taxon>asterids</taxon>
        <taxon>lamiids</taxon>
        <taxon>Boraginales</taxon>
        <taxon>Boraginaceae</taxon>
        <taxon>Boraginoideae</taxon>
        <taxon>Lithospermeae</taxon>
        <taxon>Lithospermum</taxon>
    </lineage>
</organism>
<keyword evidence="2" id="KW-0548">Nucleotidyltransferase</keyword>
<dbReference type="EMBL" id="BAABME010003106">
    <property type="protein sequence ID" value="GAA0157436.1"/>
    <property type="molecule type" value="Genomic_DNA"/>
</dbReference>
<dbReference type="InterPro" id="IPR043128">
    <property type="entry name" value="Rev_trsase/Diguanyl_cyclase"/>
</dbReference>
<dbReference type="InterPro" id="IPR041373">
    <property type="entry name" value="RT_RNaseH"/>
</dbReference>
<proteinExistence type="predicted"/>
<keyword evidence="5" id="KW-0378">Hydrolase</keyword>
<dbReference type="InterPro" id="IPR002156">
    <property type="entry name" value="RNaseH_domain"/>
</dbReference>
<feature type="domain" description="Reverse transcriptase RNase H-like" evidence="8">
    <location>
        <begin position="63"/>
        <end position="146"/>
    </location>
</feature>
<accession>A0AAV3Q219</accession>
<dbReference type="InterPro" id="IPR036397">
    <property type="entry name" value="RNaseH_sf"/>
</dbReference>
<comment type="caution">
    <text evidence="9">The sequence shown here is derived from an EMBL/GenBank/DDBJ whole genome shotgun (WGS) entry which is preliminary data.</text>
</comment>
<sequence length="346" mass="39703">MQSPGEYKDIQKLTGCLAALSRFISKSEERNLPFFKNLRRASSIKFYWYEECNKALEELNDSVLICDAEGQQRPVCYVSHVLHGVEENYPLIDKFAFALVISSRKLKIYFESRPIQVVTDQPMKRVIMSPQLSRRLTTWAIELSEFDISYVPRTSIRAQALVDFVIECTTPTPQVISRPGSGEPGMEKPEWIMFVDGARNEKGSGSRILIQGPDGITMDRIWVKGDSKLVIDQVRGTCGVKHEPLVKYHAKAVQLAKGFELVVFEYIPRVQNEEADHLSRLVTTYYDELPNEVYVEIREKPAHEENLSLLVLQEPEDWRTPIARYLVKGQLPGDVTEARKIKYRSF</sequence>
<dbReference type="Gene3D" id="3.30.70.270">
    <property type="match status" value="1"/>
</dbReference>
<reference evidence="9 10" key="1">
    <citation type="submission" date="2024-01" db="EMBL/GenBank/DDBJ databases">
        <title>The complete chloroplast genome sequence of Lithospermum erythrorhizon: insights into the phylogenetic relationship among Boraginaceae species and the maternal lineages of purple gromwells.</title>
        <authorList>
            <person name="Okada T."/>
            <person name="Watanabe K."/>
        </authorList>
    </citation>
    <scope>NUCLEOTIDE SEQUENCE [LARGE SCALE GENOMIC DNA]</scope>
</reference>
<dbReference type="PANTHER" id="PTHR48475:SF2">
    <property type="entry name" value="RIBONUCLEASE H"/>
    <property type="match status" value="1"/>
</dbReference>
<evidence type="ECO:0000256" key="4">
    <source>
        <dbReference type="ARBA" id="ARBA00022759"/>
    </source>
</evidence>
<dbReference type="GO" id="GO:0003676">
    <property type="term" value="F:nucleic acid binding"/>
    <property type="evidence" value="ECO:0007669"/>
    <property type="project" value="InterPro"/>
</dbReference>
<gene>
    <name evidence="9" type="ORF">LIER_14704</name>
</gene>
<evidence type="ECO:0000259" key="8">
    <source>
        <dbReference type="Pfam" id="PF17917"/>
    </source>
</evidence>
<evidence type="ECO:0008006" key="11">
    <source>
        <dbReference type="Google" id="ProtNLM"/>
    </source>
</evidence>
<evidence type="ECO:0000256" key="2">
    <source>
        <dbReference type="ARBA" id="ARBA00022695"/>
    </source>
</evidence>
<dbReference type="PANTHER" id="PTHR48475">
    <property type="entry name" value="RIBONUCLEASE H"/>
    <property type="match status" value="1"/>
</dbReference>
<evidence type="ECO:0000259" key="7">
    <source>
        <dbReference type="Pfam" id="PF13456"/>
    </source>
</evidence>
<keyword evidence="4" id="KW-0255">Endonuclease</keyword>
<dbReference type="SUPFAM" id="SSF53098">
    <property type="entry name" value="Ribonuclease H-like"/>
    <property type="match status" value="1"/>
</dbReference>
<evidence type="ECO:0000313" key="9">
    <source>
        <dbReference type="EMBL" id="GAA0157436.1"/>
    </source>
</evidence>
<dbReference type="SUPFAM" id="SSF56672">
    <property type="entry name" value="DNA/RNA polymerases"/>
    <property type="match status" value="1"/>
</dbReference>
<dbReference type="GO" id="GO:0003964">
    <property type="term" value="F:RNA-directed DNA polymerase activity"/>
    <property type="evidence" value="ECO:0007669"/>
    <property type="project" value="UniProtKB-KW"/>
</dbReference>
<dbReference type="AlphaFoldDB" id="A0AAV3Q219"/>